<feature type="region of interest" description="Disordered" evidence="9">
    <location>
        <begin position="156"/>
        <end position="175"/>
    </location>
</feature>
<feature type="domain" description="Type II secretion system protein GspC N-terminal" evidence="11">
    <location>
        <begin position="23"/>
        <end position="150"/>
    </location>
</feature>
<comment type="subcellular location">
    <subcellularLocation>
        <location evidence="1">Cell inner membrane</location>
    </subcellularLocation>
</comment>
<organism evidence="12 13">
    <name type="scientific">Leptonema illini</name>
    <dbReference type="NCBI Taxonomy" id="183"/>
    <lineage>
        <taxon>Bacteria</taxon>
        <taxon>Pseudomonadati</taxon>
        <taxon>Spirochaetota</taxon>
        <taxon>Spirochaetia</taxon>
        <taxon>Leptospirales</taxon>
        <taxon>Leptospiraceae</taxon>
        <taxon>Leptonema</taxon>
    </lineage>
</organism>
<evidence type="ECO:0000256" key="2">
    <source>
        <dbReference type="ARBA" id="ARBA00022448"/>
    </source>
</evidence>
<accession>A0A833H205</accession>
<evidence type="ECO:0000256" key="9">
    <source>
        <dbReference type="SAM" id="MobiDB-lite"/>
    </source>
</evidence>
<dbReference type="InterPro" id="IPR024961">
    <property type="entry name" value="T2SS_GspC_N"/>
</dbReference>
<keyword evidence="7 10" id="KW-1133">Transmembrane helix</keyword>
<dbReference type="Proteomes" id="UP000460298">
    <property type="component" value="Unassembled WGS sequence"/>
</dbReference>
<keyword evidence="4" id="KW-0997">Cell inner membrane</keyword>
<evidence type="ECO:0000256" key="7">
    <source>
        <dbReference type="ARBA" id="ARBA00022989"/>
    </source>
</evidence>
<dbReference type="SUPFAM" id="SSF50156">
    <property type="entry name" value="PDZ domain-like"/>
    <property type="match status" value="1"/>
</dbReference>
<keyword evidence="6" id="KW-0653">Protein transport</keyword>
<comment type="caution">
    <text evidence="12">The sequence shown here is derived from an EMBL/GenBank/DDBJ whole genome shotgun (WGS) entry which is preliminary data.</text>
</comment>
<dbReference type="EMBL" id="WBUI01000009">
    <property type="protein sequence ID" value="KAB2932417.1"/>
    <property type="molecule type" value="Genomic_DNA"/>
</dbReference>
<evidence type="ECO:0000256" key="6">
    <source>
        <dbReference type="ARBA" id="ARBA00022927"/>
    </source>
</evidence>
<keyword evidence="8 10" id="KW-0472">Membrane</keyword>
<dbReference type="AlphaFoldDB" id="A0A833H205"/>
<dbReference type="Pfam" id="PF11356">
    <property type="entry name" value="T2SSC"/>
    <property type="match status" value="1"/>
</dbReference>
<gene>
    <name evidence="12" type="ORF">F9K24_10845</name>
</gene>
<evidence type="ECO:0000313" key="12">
    <source>
        <dbReference type="EMBL" id="KAB2932417.1"/>
    </source>
</evidence>
<evidence type="ECO:0000259" key="11">
    <source>
        <dbReference type="Pfam" id="PF11356"/>
    </source>
</evidence>
<dbReference type="Gene3D" id="2.30.42.10">
    <property type="match status" value="1"/>
</dbReference>
<evidence type="ECO:0000256" key="3">
    <source>
        <dbReference type="ARBA" id="ARBA00022475"/>
    </source>
</evidence>
<evidence type="ECO:0000256" key="4">
    <source>
        <dbReference type="ARBA" id="ARBA00022519"/>
    </source>
</evidence>
<evidence type="ECO:0000256" key="5">
    <source>
        <dbReference type="ARBA" id="ARBA00022692"/>
    </source>
</evidence>
<dbReference type="Gene3D" id="2.30.30.830">
    <property type="match status" value="1"/>
</dbReference>
<evidence type="ECO:0000256" key="8">
    <source>
        <dbReference type="ARBA" id="ARBA00023136"/>
    </source>
</evidence>
<proteinExistence type="predicted"/>
<sequence length="280" mass="30481">MSFLFWLQKNIFWVVVGSAVFLGFSLAYMSSTMAALLLPEPVAAPGARPRAKVSAVPRSRPFEDYESIIVGNLFQGRQASNEEGVAVEVKDIVLHGVLAGARSFARAIIQIKGENDIREYAISEEAGGNRVMAIYGNSVLLDRGGRQMELVVGADTSTQPAPAPAPTGDQSTPDAKRITIPRSRILALTKDPAAATKTKMTPVTIAGKIAGLKLVLVPNDSIFFELGARTGDIIRRLNGQPLENQDRLMEFYMQLKTMDRINVEVERGGKILPFEIVIQN</sequence>
<dbReference type="GO" id="GO:0015031">
    <property type="term" value="P:protein transport"/>
    <property type="evidence" value="ECO:0007669"/>
    <property type="project" value="UniProtKB-KW"/>
</dbReference>
<protein>
    <recommendedName>
        <fullName evidence="11">Type II secretion system protein GspC N-terminal domain-containing protein</fullName>
    </recommendedName>
</protein>
<reference evidence="12 13" key="1">
    <citation type="submission" date="2019-10" db="EMBL/GenBank/DDBJ databases">
        <title>Extracellular Electron Transfer in a Candidatus Methanoperedens spp. Enrichment Culture.</title>
        <authorList>
            <person name="Berger S."/>
            <person name="Rangel Shaw D."/>
            <person name="Berben T."/>
            <person name="In 'T Zandt M."/>
            <person name="Frank J."/>
            <person name="Reimann J."/>
            <person name="Jetten M.S.M."/>
            <person name="Welte C.U."/>
        </authorList>
    </citation>
    <scope>NUCLEOTIDE SEQUENCE [LARGE SCALE GENOMIC DNA]</scope>
    <source>
        <strain evidence="12">SB12</strain>
    </source>
</reference>
<dbReference type="InterPro" id="IPR036034">
    <property type="entry name" value="PDZ_sf"/>
</dbReference>
<evidence type="ECO:0000313" key="13">
    <source>
        <dbReference type="Proteomes" id="UP000460298"/>
    </source>
</evidence>
<feature type="transmembrane region" description="Helical" evidence="10">
    <location>
        <begin position="12"/>
        <end position="38"/>
    </location>
</feature>
<keyword evidence="3" id="KW-1003">Cell membrane</keyword>
<keyword evidence="2" id="KW-0813">Transport</keyword>
<keyword evidence="5 10" id="KW-0812">Transmembrane</keyword>
<dbReference type="GO" id="GO:0005886">
    <property type="term" value="C:plasma membrane"/>
    <property type="evidence" value="ECO:0007669"/>
    <property type="project" value="UniProtKB-SubCell"/>
</dbReference>
<name>A0A833H205_9LEPT</name>
<evidence type="ECO:0000256" key="1">
    <source>
        <dbReference type="ARBA" id="ARBA00004533"/>
    </source>
</evidence>
<evidence type="ECO:0000256" key="10">
    <source>
        <dbReference type="SAM" id="Phobius"/>
    </source>
</evidence>